<dbReference type="AlphaFoldDB" id="A0A9P4LGL7"/>
<dbReference type="Gene3D" id="3.40.50.12780">
    <property type="entry name" value="N-terminal domain of ligase-like"/>
    <property type="match status" value="1"/>
</dbReference>
<dbReference type="Gene3D" id="3.30.300.30">
    <property type="match status" value="1"/>
</dbReference>
<dbReference type="InterPro" id="IPR020845">
    <property type="entry name" value="AMP-binding_CS"/>
</dbReference>
<dbReference type="Proteomes" id="UP000799777">
    <property type="component" value="Unassembled WGS sequence"/>
</dbReference>
<dbReference type="Pfam" id="PF00501">
    <property type="entry name" value="AMP-binding"/>
    <property type="match status" value="1"/>
</dbReference>
<comment type="caution">
    <text evidence="6">The sequence shown here is derived from an EMBL/GenBank/DDBJ whole genome shotgun (WGS) entry which is preliminary data.</text>
</comment>
<keyword evidence="3" id="KW-0812">Transmembrane</keyword>
<keyword evidence="7" id="KW-1185">Reference proteome</keyword>
<organism evidence="6 7">
    <name type="scientific">Setomelanomma holmii</name>
    <dbReference type="NCBI Taxonomy" id="210430"/>
    <lineage>
        <taxon>Eukaryota</taxon>
        <taxon>Fungi</taxon>
        <taxon>Dikarya</taxon>
        <taxon>Ascomycota</taxon>
        <taxon>Pezizomycotina</taxon>
        <taxon>Dothideomycetes</taxon>
        <taxon>Pleosporomycetidae</taxon>
        <taxon>Pleosporales</taxon>
        <taxon>Pleosporineae</taxon>
        <taxon>Phaeosphaeriaceae</taxon>
        <taxon>Setomelanomma</taxon>
    </lineage>
</organism>
<evidence type="ECO:0000259" key="4">
    <source>
        <dbReference type="Pfam" id="PF00501"/>
    </source>
</evidence>
<keyword evidence="2 6" id="KW-0436">Ligase</keyword>
<dbReference type="EMBL" id="ML978256">
    <property type="protein sequence ID" value="KAF2025801.1"/>
    <property type="molecule type" value="Genomic_DNA"/>
</dbReference>
<sequence>MTRQRIYQSTYPAPYCPTNLSISQYLTQYNPDAVSKDKIILEDNWTGHDLTYASLREQAARHAWSLSRKYNLGVGDVVAISAPNSVAHVQLIHAVLWTCATVAPMNFLSTTDDFIHFLNVCEPKLVAIDPSLHESIKKALAQLSSSRPISVLSILGSDSCVPNVRRLLPNHICRCSLCVLPIFDLSTSDNREQTAAICFSSGTSGKPKGVELSHHNLISSLAGIRSSDPAFYNSQGRCVFFAPLCHIYGLNTVGLMGIWLGSYTMLMKKYSLDNLLRLSSRCRANILQIVPPITLALTKVPTLDIYNLSEIRYIMCSGAALQPEVIQILQKRFNQAPIFQGYGMTETNIATLRSHEWNRTGSVGRLFANVEARLVDDHGDDVDEGQDGEMLVRGPTVFRCVRSLNDPAATRQGFHNGWMRTGDVLHFDPDGFLYLTDRKKELIKYKGFQVAPSELEGILNTHPLVDDGVVCAKWDEQEGNEAPMAYVTLTSLALKHPRKQVEVINNIAQFVNGNVSSYKKLRCGIKVLPEILKTASGKILRRLLPARLVAARPANL</sequence>
<dbReference type="PROSITE" id="PS00455">
    <property type="entry name" value="AMP_BINDING"/>
    <property type="match status" value="1"/>
</dbReference>
<comment type="similarity">
    <text evidence="1">Belongs to the ATP-dependent AMP-binding enzyme family.</text>
</comment>
<dbReference type="InterPro" id="IPR042099">
    <property type="entry name" value="ANL_N_sf"/>
</dbReference>
<dbReference type="InterPro" id="IPR025110">
    <property type="entry name" value="AMP-bd_C"/>
</dbReference>
<evidence type="ECO:0000313" key="6">
    <source>
        <dbReference type="EMBL" id="KAF2025801.1"/>
    </source>
</evidence>
<evidence type="ECO:0000313" key="7">
    <source>
        <dbReference type="Proteomes" id="UP000799777"/>
    </source>
</evidence>
<dbReference type="OrthoDB" id="1898221at2759"/>
<accession>A0A9P4LGL7</accession>
<evidence type="ECO:0000259" key="5">
    <source>
        <dbReference type="Pfam" id="PF13193"/>
    </source>
</evidence>
<dbReference type="Pfam" id="PF13193">
    <property type="entry name" value="AMP-binding_C"/>
    <property type="match status" value="1"/>
</dbReference>
<evidence type="ECO:0000256" key="3">
    <source>
        <dbReference type="SAM" id="Phobius"/>
    </source>
</evidence>
<dbReference type="SUPFAM" id="SSF56801">
    <property type="entry name" value="Acetyl-CoA synthetase-like"/>
    <property type="match status" value="1"/>
</dbReference>
<name>A0A9P4LGL7_9PLEO</name>
<dbReference type="PANTHER" id="PTHR24096:SF149">
    <property type="entry name" value="AMP-BINDING DOMAIN-CONTAINING PROTEIN-RELATED"/>
    <property type="match status" value="1"/>
</dbReference>
<keyword evidence="3" id="KW-0472">Membrane</keyword>
<dbReference type="InterPro" id="IPR045851">
    <property type="entry name" value="AMP-bd_C_sf"/>
</dbReference>
<protein>
    <submittedName>
        <fullName evidence="6">Acyl-CoA synthetases/AMP-acid ligases II</fullName>
    </submittedName>
</protein>
<keyword evidence="3" id="KW-1133">Transmembrane helix</keyword>
<feature type="domain" description="AMP-binding enzyme C-terminal" evidence="5">
    <location>
        <begin position="454"/>
        <end position="538"/>
    </location>
</feature>
<feature type="transmembrane region" description="Helical" evidence="3">
    <location>
        <begin position="247"/>
        <end position="266"/>
    </location>
</feature>
<evidence type="ECO:0000256" key="2">
    <source>
        <dbReference type="ARBA" id="ARBA00022598"/>
    </source>
</evidence>
<evidence type="ECO:0000256" key="1">
    <source>
        <dbReference type="ARBA" id="ARBA00006432"/>
    </source>
</evidence>
<dbReference type="PANTHER" id="PTHR24096">
    <property type="entry name" value="LONG-CHAIN-FATTY-ACID--COA LIGASE"/>
    <property type="match status" value="1"/>
</dbReference>
<proteinExistence type="inferred from homology"/>
<gene>
    <name evidence="6" type="ORF">EK21DRAFT_75518</name>
</gene>
<dbReference type="GO" id="GO:0016405">
    <property type="term" value="F:CoA-ligase activity"/>
    <property type="evidence" value="ECO:0007669"/>
    <property type="project" value="TreeGrafter"/>
</dbReference>
<dbReference type="InterPro" id="IPR000873">
    <property type="entry name" value="AMP-dep_synth/lig_dom"/>
</dbReference>
<reference evidence="6" key="1">
    <citation type="journal article" date="2020" name="Stud. Mycol.">
        <title>101 Dothideomycetes genomes: a test case for predicting lifestyles and emergence of pathogens.</title>
        <authorList>
            <person name="Haridas S."/>
            <person name="Albert R."/>
            <person name="Binder M."/>
            <person name="Bloem J."/>
            <person name="Labutti K."/>
            <person name="Salamov A."/>
            <person name="Andreopoulos B."/>
            <person name="Baker S."/>
            <person name="Barry K."/>
            <person name="Bills G."/>
            <person name="Bluhm B."/>
            <person name="Cannon C."/>
            <person name="Castanera R."/>
            <person name="Culley D."/>
            <person name="Daum C."/>
            <person name="Ezra D."/>
            <person name="Gonzalez J."/>
            <person name="Henrissat B."/>
            <person name="Kuo A."/>
            <person name="Liang C."/>
            <person name="Lipzen A."/>
            <person name="Lutzoni F."/>
            <person name="Magnuson J."/>
            <person name="Mondo S."/>
            <person name="Nolan M."/>
            <person name="Ohm R."/>
            <person name="Pangilinan J."/>
            <person name="Park H.-J."/>
            <person name="Ramirez L."/>
            <person name="Alfaro M."/>
            <person name="Sun H."/>
            <person name="Tritt A."/>
            <person name="Yoshinaga Y."/>
            <person name="Zwiers L.-H."/>
            <person name="Turgeon B."/>
            <person name="Goodwin S."/>
            <person name="Spatafora J."/>
            <person name="Crous P."/>
            <person name="Grigoriev I."/>
        </authorList>
    </citation>
    <scope>NUCLEOTIDE SEQUENCE</scope>
    <source>
        <strain evidence="6">CBS 110217</strain>
    </source>
</reference>
<dbReference type="GO" id="GO:0019748">
    <property type="term" value="P:secondary metabolic process"/>
    <property type="evidence" value="ECO:0007669"/>
    <property type="project" value="TreeGrafter"/>
</dbReference>
<feature type="domain" description="AMP-dependent synthetase/ligase" evidence="4">
    <location>
        <begin position="36"/>
        <end position="400"/>
    </location>
</feature>